<dbReference type="PANTHER" id="PTHR43841">
    <property type="entry name" value="3-HYDROXYACYL-THIOESTER DEHYDRATASE HTDX-RELATED"/>
    <property type="match status" value="1"/>
</dbReference>
<keyword evidence="4" id="KW-1185">Reference proteome</keyword>
<evidence type="ECO:0000256" key="1">
    <source>
        <dbReference type="ARBA" id="ARBA00005254"/>
    </source>
</evidence>
<sequence>MPGTTLRAVLGLVPRSRPGSLPEVELADRGVSVDREHLAAYDRVCGFRLSDRLPATYPHVLAFPLSMRLLTDPGFPFPAIGLVHVANAITLHRPLTAGLRFDLTVQAVNLRPHDRGRQFDVVASARVDGETVWESVSTYLSRSGSPDGVRREWEPPTATATWRVPARTGVDYAAVSGDRNPIHTSRLGARLFGFPRTIAHGMWSQARCLAALEGRLPDAYTVDVRFKQPILLPATVHFACRDGDFQLFGRRPYLAGHITPA</sequence>
<comment type="similarity">
    <text evidence="1">Belongs to the enoyl-CoA hydratase/isomerase family.</text>
</comment>
<evidence type="ECO:0000259" key="2">
    <source>
        <dbReference type="Pfam" id="PF01575"/>
    </source>
</evidence>
<reference evidence="3 4" key="1">
    <citation type="submission" date="2020-08" db="EMBL/GenBank/DDBJ databases">
        <title>Sequencing the genomes of 1000 actinobacteria strains.</title>
        <authorList>
            <person name="Klenk H.-P."/>
        </authorList>
    </citation>
    <scope>NUCLEOTIDE SEQUENCE [LARGE SCALE GENOMIC DNA]</scope>
    <source>
        <strain evidence="3 4">DSM 45518</strain>
    </source>
</reference>
<dbReference type="Proteomes" id="UP000542742">
    <property type="component" value="Unassembled WGS sequence"/>
</dbReference>
<dbReference type="EMBL" id="JACHMF010000001">
    <property type="protein sequence ID" value="MBB4691403.1"/>
    <property type="molecule type" value="Genomic_DNA"/>
</dbReference>
<organism evidence="3 4">
    <name type="scientific">Paractinoplanes abujensis</name>
    <dbReference type="NCBI Taxonomy" id="882441"/>
    <lineage>
        <taxon>Bacteria</taxon>
        <taxon>Bacillati</taxon>
        <taxon>Actinomycetota</taxon>
        <taxon>Actinomycetes</taxon>
        <taxon>Micromonosporales</taxon>
        <taxon>Micromonosporaceae</taxon>
        <taxon>Paractinoplanes</taxon>
    </lineage>
</organism>
<dbReference type="SUPFAM" id="SSF54637">
    <property type="entry name" value="Thioesterase/thiol ester dehydrase-isomerase"/>
    <property type="match status" value="2"/>
</dbReference>
<dbReference type="InterPro" id="IPR029069">
    <property type="entry name" value="HotDog_dom_sf"/>
</dbReference>
<protein>
    <recommendedName>
        <fullName evidence="2">MaoC-like domain-containing protein</fullName>
    </recommendedName>
</protein>
<dbReference type="Gene3D" id="3.10.129.10">
    <property type="entry name" value="Hotdog Thioesterase"/>
    <property type="match status" value="1"/>
</dbReference>
<dbReference type="InterPro" id="IPR002539">
    <property type="entry name" value="MaoC-like_dom"/>
</dbReference>
<comment type="caution">
    <text evidence="3">The sequence shown here is derived from an EMBL/GenBank/DDBJ whole genome shotgun (WGS) entry which is preliminary data.</text>
</comment>
<feature type="domain" description="MaoC-like" evidence="2">
    <location>
        <begin position="167"/>
        <end position="239"/>
    </location>
</feature>
<dbReference type="PANTHER" id="PTHR43841:SF1">
    <property type="entry name" value="3-HYDROXYACYL-THIOESTER DEHYDRATASE X"/>
    <property type="match status" value="1"/>
</dbReference>
<evidence type="ECO:0000313" key="3">
    <source>
        <dbReference type="EMBL" id="MBB4691403.1"/>
    </source>
</evidence>
<proteinExistence type="inferred from homology"/>
<evidence type="ECO:0000313" key="4">
    <source>
        <dbReference type="Proteomes" id="UP000542742"/>
    </source>
</evidence>
<dbReference type="Pfam" id="PF01575">
    <property type="entry name" value="MaoC_dehydratas"/>
    <property type="match status" value="1"/>
</dbReference>
<gene>
    <name evidence="3" type="ORF">BKA14_001551</name>
</gene>
<dbReference type="RefSeq" id="WP_239092405.1">
    <property type="nucleotide sequence ID" value="NZ_BOMC01000006.1"/>
</dbReference>
<dbReference type="AlphaFoldDB" id="A0A7W7FYV2"/>
<accession>A0A7W7FYV2</accession>
<name>A0A7W7FYV2_9ACTN</name>